<dbReference type="PANTHER" id="PTHR15955:SF10">
    <property type="entry name" value="DUF1115 DOMAIN PROTEIN (AFU_ORTHOLOGUE AFUA_5G14750)"/>
    <property type="match status" value="1"/>
</dbReference>
<dbReference type="SUPFAM" id="SSF54495">
    <property type="entry name" value="UBC-like"/>
    <property type="match status" value="1"/>
</dbReference>
<organism evidence="2 3">
    <name type="scientific">Pseudomassariella vexata</name>
    <dbReference type="NCBI Taxonomy" id="1141098"/>
    <lineage>
        <taxon>Eukaryota</taxon>
        <taxon>Fungi</taxon>
        <taxon>Dikarya</taxon>
        <taxon>Ascomycota</taxon>
        <taxon>Pezizomycotina</taxon>
        <taxon>Sordariomycetes</taxon>
        <taxon>Xylariomycetidae</taxon>
        <taxon>Amphisphaeriales</taxon>
        <taxon>Pseudomassariaceae</taxon>
        <taxon>Pseudomassariella</taxon>
    </lineage>
</organism>
<dbReference type="AlphaFoldDB" id="A0A1Y2D877"/>
<dbReference type="PIRSF" id="PIRSF038021">
    <property type="entry name" value="UCP038021_RWDD2"/>
    <property type="match status" value="1"/>
</dbReference>
<evidence type="ECO:0000259" key="1">
    <source>
        <dbReference type="Pfam" id="PF06544"/>
    </source>
</evidence>
<dbReference type="GeneID" id="63778804"/>
<proteinExistence type="predicted"/>
<dbReference type="InterPro" id="IPR016135">
    <property type="entry name" value="UBQ-conjugating_enzyme/RWD"/>
</dbReference>
<dbReference type="InterPro" id="IPR017359">
    <property type="entry name" value="Phi-like"/>
</dbReference>
<evidence type="ECO:0000313" key="3">
    <source>
        <dbReference type="Proteomes" id="UP000193689"/>
    </source>
</evidence>
<comment type="caution">
    <text evidence="2">The sequence shown here is derived from an EMBL/GenBank/DDBJ whole genome shotgun (WGS) entry which is preliminary data.</text>
</comment>
<dbReference type="Proteomes" id="UP000193689">
    <property type="component" value="Unassembled WGS sequence"/>
</dbReference>
<accession>A0A1Y2D877</accession>
<dbReference type="InterPro" id="IPR059181">
    <property type="entry name" value="RWDD2A-B_C"/>
</dbReference>
<sequence length="300" mass="33334">MQKYDRSWEILLKDLMELQLGQINLLLAMYPDSATVEDTSRPMLDELEEWCNNTLTHTPSVSPSVSMLLNLALSDGSQEPAPAHSLHLDLSVPLAYRVEDSGPPSEPPNTKVRIQQPAWMSKAEASRLAAEIPEDEDLFAIIEHIKDAVTKHIESSQTLQEAASLASEPLIRVWFYFPSISTRAKRDDLINHAPGYGLTGFLLAGKPGLLCLEGGSNAIDDYMKFIKTESWGDIPAAQKKVSERYRQTGTGVKRTFPDMQEITDHVGERRGERANRGDMKALESWLGARGLGEAFAKVIM</sequence>
<gene>
    <name evidence="2" type="ORF">BCR38DRAFT_461976</name>
</gene>
<dbReference type="CDD" id="cd24163">
    <property type="entry name" value="RWDD2_C"/>
    <property type="match status" value="1"/>
</dbReference>
<dbReference type="Gene3D" id="3.10.110.10">
    <property type="entry name" value="Ubiquitin Conjugating Enzyme"/>
    <property type="match status" value="1"/>
</dbReference>
<dbReference type="InterPro" id="IPR010541">
    <property type="entry name" value="Prp3_C"/>
</dbReference>
<dbReference type="EMBL" id="MCFJ01000027">
    <property type="protein sequence ID" value="ORY55461.1"/>
    <property type="molecule type" value="Genomic_DNA"/>
</dbReference>
<evidence type="ECO:0000313" key="2">
    <source>
        <dbReference type="EMBL" id="ORY55461.1"/>
    </source>
</evidence>
<dbReference type="PANTHER" id="PTHR15955">
    <property type="entry name" value="RWD DOMAIN CONTAINING PROTEIN 2"/>
    <property type="match status" value="1"/>
</dbReference>
<feature type="domain" description="Small nuclear ribonucleoprotein Prp3 C-terminal" evidence="1">
    <location>
        <begin position="174"/>
        <end position="250"/>
    </location>
</feature>
<dbReference type="InParanoid" id="A0A1Y2D877"/>
<dbReference type="OrthoDB" id="432412at2759"/>
<dbReference type="STRING" id="1141098.A0A1Y2D877"/>
<dbReference type="RefSeq" id="XP_040709608.1">
    <property type="nucleotide sequence ID" value="XM_040862592.1"/>
</dbReference>
<protein>
    <recommendedName>
        <fullName evidence="1">Small nuclear ribonucleoprotein Prp3 C-terminal domain-containing protein</fullName>
    </recommendedName>
</protein>
<reference evidence="2 3" key="1">
    <citation type="submission" date="2016-07" db="EMBL/GenBank/DDBJ databases">
        <title>Pervasive Adenine N6-methylation of Active Genes in Fungi.</title>
        <authorList>
            <consortium name="DOE Joint Genome Institute"/>
            <person name="Mondo S.J."/>
            <person name="Dannebaum R.O."/>
            <person name="Kuo R.C."/>
            <person name="Labutti K."/>
            <person name="Haridas S."/>
            <person name="Kuo A."/>
            <person name="Salamov A."/>
            <person name="Ahrendt S.R."/>
            <person name="Lipzen A."/>
            <person name="Sullivan W."/>
            <person name="Andreopoulos W.B."/>
            <person name="Clum A."/>
            <person name="Lindquist E."/>
            <person name="Daum C."/>
            <person name="Ramamoorthy G.K."/>
            <person name="Gryganskyi A."/>
            <person name="Culley D."/>
            <person name="Magnuson J.K."/>
            <person name="James T.Y."/>
            <person name="O'Malley M.A."/>
            <person name="Stajich J.E."/>
            <person name="Spatafora J.W."/>
            <person name="Visel A."/>
            <person name="Grigoriev I.V."/>
        </authorList>
    </citation>
    <scope>NUCLEOTIDE SEQUENCE [LARGE SCALE GENOMIC DNA]</scope>
    <source>
        <strain evidence="2 3">CBS 129021</strain>
    </source>
</reference>
<dbReference type="Pfam" id="PF06544">
    <property type="entry name" value="Prp3_C"/>
    <property type="match status" value="1"/>
</dbReference>
<name>A0A1Y2D877_9PEZI</name>
<keyword evidence="3" id="KW-1185">Reference proteome</keyword>